<gene>
    <name evidence="1" type="ORF">G3M58_15520</name>
</gene>
<protein>
    <submittedName>
        <fullName evidence="1">Dihydropteroate synthase</fullName>
    </submittedName>
</protein>
<dbReference type="AlphaFoldDB" id="A0A6G3WQR4"/>
<accession>A0A6G3WQR4</accession>
<evidence type="ECO:0000313" key="1">
    <source>
        <dbReference type="EMBL" id="NEE07856.1"/>
    </source>
</evidence>
<organism evidence="1">
    <name type="scientific">Streptomyces sp. SID7499</name>
    <dbReference type="NCBI Taxonomy" id="2706086"/>
    <lineage>
        <taxon>Bacteria</taxon>
        <taxon>Bacillati</taxon>
        <taxon>Actinomycetota</taxon>
        <taxon>Actinomycetes</taxon>
        <taxon>Kitasatosporales</taxon>
        <taxon>Streptomycetaceae</taxon>
        <taxon>Streptomyces</taxon>
    </lineage>
</organism>
<proteinExistence type="predicted"/>
<name>A0A6G3WQR4_9ACTN</name>
<reference evidence="1" key="1">
    <citation type="submission" date="2020-01" db="EMBL/GenBank/DDBJ databases">
        <title>Insect and environment-associated Actinomycetes.</title>
        <authorList>
            <person name="Currrie C."/>
            <person name="Chevrette M."/>
            <person name="Carlson C."/>
            <person name="Stubbendieck R."/>
            <person name="Wendt-Pienkowski E."/>
        </authorList>
    </citation>
    <scope>NUCLEOTIDE SEQUENCE</scope>
    <source>
        <strain evidence="1">SID7499</strain>
    </source>
</reference>
<comment type="caution">
    <text evidence="1">The sequence shown here is derived from an EMBL/GenBank/DDBJ whole genome shotgun (WGS) entry which is preliminary data.</text>
</comment>
<sequence>RVYRVHEVEETRQVLDMVASIAGHRPPAVARRGLA</sequence>
<feature type="non-terminal residue" evidence="1">
    <location>
        <position position="1"/>
    </location>
</feature>
<dbReference type="EMBL" id="JAAGMN010001631">
    <property type="protein sequence ID" value="NEE07856.1"/>
    <property type="molecule type" value="Genomic_DNA"/>
</dbReference>